<name>A0A8T0VUL9_PANVG</name>
<dbReference type="EMBL" id="CM029039">
    <property type="protein sequence ID" value="KAG2640591.1"/>
    <property type="molecule type" value="Genomic_DNA"/>
</dbReference>
<sequence length="247" mass="27129">MTETLHPSSWLNRTSCAPLSLSPTHSRVETRPPNPRSGRVLLRREPWHEPAGGPTLAVWDPVADELRELPAPGLPPDFRRVYAFKAAVLCAEVAERCDHLDCRRQPFTVVFVVSHPAGVSAYLYTSEADVWSEPTSVPPSALPFEGRRCAHVGNGGRCAHVGNALYIVSTVMNRRKILKYDLGTREMTVIDPPPMSNLHIVLMTVEGGGLGCITVKGSGLHLWLWEAEPNGDMGWTQSSHRSRDAGP</sequence>
<dbReference type="AlphaFoldDB" id="A0A8T0VUL9"/>
<dbReference type="PANTHER" id="PTHR32133:SF386">
    <property type="entry name" value="F-BOX DOMAIN-CONTAINING PROTEIN"/>
    <property type="match status" value="1"/>
</dbReference>
<evidence type="ECO:0000313" key="2">
    <source>
        <dbReference type="Proteomes" id="UP000823388"/>
    </source>
</evidence>
<accession>A0A8T0VUL9</accession>
<protein>
    <submittedName>
        <fullName evidence="1">Uncharacterized protein</fullName>
    </submittedName>
</protein>
<keyword evidence="2" id="KW-1185">Reference proteome</keyword>
<comment type="caution">
    <text evidence="1">The sequence shown here is derived from an EMBL/GenBank/DDBJ whole genome shotgun (WGS) entry which is preliminary data.</text>
</comment>
<reference evidence="1" key="1">
    <citation type="submission" date="2020-05" db="EMBL/GenBank/DDBJ databases">
        <title>WGS assembly of Panicum virgatum.</title>
        <authorList>
            <person name="Lovell J.T."/>
            <person name="Jenkins J."/>
            <person name="Shu S."/>
            <person name="Juenger T.E."/>
            <person name="Schmutz J."/>
        </authorList>
    </citation>
    <scope>NUCLEOTIDE SEQUENCE</scope>
    <source>
        <strain evidence="1">AP13</strain>
    </source>
</reference>
<organism evidence="1 2">
    <name type="scientific">Panicum virgatum</name>
    <name type="common">Blackwell switchgrass</name>
    <dbReference type="NCBI Taxonomy" id="38727"/>
    <lineage>
        <taxon>Eukaryota</taxon>
        <taxon>Viridiplantae</taxon>
        <taxon>Streptophyta</taxon>
        <taxon>Embryophyta</taxon>
        <taxon>Tracheophyta</taxon>
        <taxon>Spermatophyta</taxon>
        <taxon>Magnoliopsida</taxon>
        <taxon>Liliopsida</taxon>
        <taxon>Poales</taxon>
        <taxon>Poaceae</taxon>
        <taxon>PACMAD clade</taxon>
        <taxon>Panicoideae</taxon>
        <taxon>Panicodae</taxon>
        <taxon>Paniceae</taxon>
        <taxon>Panicinae</taxon>
        <taxon>Panicum</taxon>
        <taxon>Panicum sect. Hiantes</taxon>
    </lineage>
</organism>
<proteinExistence type="predicted"/>
<gene>
    <name evidence="1" type="ORF">PVAP13_2KG100700</name>
</gene>
<evidence type="ECO:0000313" key="1">
    <source>
        <dbReference type="EMBL" id="KAG2640591.1"/>
    </source>
</evidence>
<dbReference type="Proteomes" id="UP000823388">
    <property type="component" value="Chromosome 2K"/>
</dbReference>
<dbReference type="PANTHER" id="PTHR32133">
    <property type="entry name" value="OS07G0120400 PROTEIN"/>
    <property type="match status" value="1"/>
</dbReference>